<reference evidence="3" key="1">
    <citation type="journal article" date="2017" name="Cell">
        <title>Insights into land plant evolution garnered from the Marchantia polymorpha genome.</title>
        <authorList>
            <person name="Bowman J.L."/>
            <person name="Kohchi T."/>
            <person name="Yamato K.T."/>
            <person name="Jenkins J."/>
            <person name="Shu S."/>
            <person name="Ishizaki K."/>
            <person name="Yamaoka S."/>
            <person name="Nishihama R."/>
            <person name="Nakamura Y."/>
            <person name="Berger F."/>
            <person name="Adam C."/>
            <person name="Aki S.S."/>
            <person name="Althoff F."/>
            <person name="Araki T."/>
            <person name="Arteaga-Vazquez M.A."/>
            <person name="Balasubrmanian S."/>
            <person name="Barry K."/>
            <person name="Bauer D."/>
            <person name="Boehm C.R."/>
            <person name="Briginshaw L."/>
            <person name="Caballero-Perez J."/>
            <person name="Catarino B."/>
            <person name="Chen F."/>
            <person name="Chiyoda S."/>
            <person name="Chovatia M."/>
            <person name="Davies K.M."/>
            <person name="Delmans M."/>
            <person name="Demura T."/>
            <person name="Dierschke T."/>
            <person name="Dolan L."/>
            <person name="Dorantes-Acosta A.E."/>
            <person name="Eklund D.M."/>
            <person name="Florent S.N."/>
            <person name="Flores-Sandoval E."/>
            <person name="Fujiyama A."/>
            <person name="Fukuzawa H."/>
            <person name="Galik B."/>
            <person name="Grimanelli D."/>
            <person name="Grimwood J."/>
            <person name="Grossniklaus U."/>
            <person name="Hamada T."/>
            <person name="Haseloff J."/>
            <person name="Hetherington A.J."/>
            <person name="Higo A."/>
            <person name="Hirakawa Y."/>
            <person name="Hundley H.N."/>
            <person name="Ikeda Y."/>
            <person name="Inoue K."/>
            <person name="Inoue S.I."/>
            <person name="Ishida S."/>
            <person name="Jia Q."/>
            <person name="Kakita M."/>
            <person name="Kanazawa T."/>
            <person name="Kawai Y."/>
            <person name="Kawashima T."/>
            <person name="Kennedy M."/>
            <person name="Kinose K."/>
            <person name="Kinoshita T."/>
            <person name="Kohara Y."/>
            <person name="Koide E."/>
            <person name="Komatsu K."/>
            <person name="Kopischke S."/>
            <person name="Kubo M."/>
            <person name="Kyozuka J."/>
            <person name="Lagercrantz U."/>
            <person name="Lin S.S."/>
            <person name="Lindquist E."/>
            <person name="Lipzen A.M."/>
            <person name="Lu C.W."/>
            <person name="De Luna E."/>
            <person name="Martienssen R.A."/>
            <person name="Minamino N."/>
            <person name="Mizutani M."/>
            <person name="Mizutani M."/>
            <person name="Mochizuki N."/>
            <person name="Monte I."/>
            <person name="Mosher R."/>
            <person name="Nagasaki H."/>
            <person name="Nakagami H."/>
            <person name="Naramoto S."/>
            <person name="Nishitani K."/>
            <person name="Ohtani M."/>
            <person name="Okamoto T."/>
            <person name="Okumura M."/>
            <person name="Phillips J."/>
            <person name="Pollak B."/>
            <person name="Reinders A."/>
            <person name="Rovekamp M."/>
            <person name="Sano R."/>
            <person name="Sawa S."/>
            <person name="Schmid M.W."/>
            <person name="Shirakawa M."/>
            <person name="Solano R."/>
            <person name="Spunde A."/>
            <person name="Suetsugu N."/>
            <person name="Sugano S."/>
            <person name="Sugiyama A."/>
            <person name="Sun R."/>
            <person name="Suzuki Y."/>
            <person name="Takenaka M."/>
            <person name="Takezawa D."/>
            <person name="Tomogane H."/>
            <person name="Tsuzuki M."/>
            <person name="Ueda T."/>
            <person name="Umeda M."/>
            <person name="Ward J.M."/>
            <person name="Watanabe Y."/>
            <person name="Yazaki K."/>
            <person name="Yokoyama R."/>
            <person name="Yoshitake Y."/>
            <person name="Yotsui I."/>
            <person name="Zachgo S."/>
            <person name="Schmutz J."/>
        </authorList>
    </citation>
    <scope>NUCLEOTIDE SEQUENCE [LARGE SCALE GENOMIC DNA]</scope>
    <source>
        <strain evidence="3">Tak-1</strain>
    </source>
</reference>
<evidence type="ECO:0000256" key="1">
    <source>
        <dbReference type="SAM" id="Phobius"/>
    </source>
</evidence>
<dbReference type="OrthoDB" id="1643107at2759"/>
<keyword evidence="1" id="KW-0812">Transmembrane</keyword>
<keyword evidence="3" id="KW-1185">Reference proteome</keyword>
<evidence type="ECO:0000313" key="2">
    <source>
        <dbReference type="EMBL" id="PTQ46605.1"/>
    </source>
</evidence>
<feature type="transmembrane region" description="Helical" evidence="1">
    <location>
        <begin position="40"/>
        <end position="62"/>
    </location>
</feature>
<dbReference type="Proteomes" id="UP000244005">
    <property type="component" value="Unassembled WGS sequence"/>
</dbReference>
<sequence length="77" mass="8936">MGGPTHFPFPTLSIRFVKIMYFDTPKTWFSYKPMDREKSLLLAITFFLLLFLSISLSFVFSFSSNGTLPMFMSLMMS</sequence>
<name>A0A2R6XKF5_MARPO</name>
<dbReference type="AlphaFoldDB" id="A0A2R6XKF5"/>
<evidence type="ECO:0000313" key="3">
    <source>
        <dbReference type="Proteomes" id="UP000244005"/>
    </source>
</evidence>
<dbReference type="EMBL" id="KZ772682">
    <property type="protein sequence ID" value="PTQ46605.1"/>
    <property type="molecule type" value="Genomic_DNA"/>
</dbReference>
<proteinExistence type="predicted"/>
<gene>
    <name evidence="2" type="ORF">MARPO_0010s0018</name>
</gene>
<organism evidence="2 3">
    <name type="scientific">Marchantia polymorpha</name>
    <name type="common">Common liverwort</name>
    <name type="synonym">Marchantia aquatica</name>
    <dbReference type="NCBI Taxonomy" id="3197"/>
    <lineage>
        <taxon>Eukaryota</taxon>
        <taxon>Viridiplantae</taxon>
        <taxon>Streptophyta</taxon>
        <taxon>Embryophyta</taxon>
        <taxon>Marchantiophyta</taxon>
        <taxon>Marchantiopsida</taxon>
        <taxon>Marchantiidae</taxon>
        <taxon>Marchantiales</taxon>
        <taxon>Marchantiaceae</taxon>
        <taxon>Marchantia</taxon>
    </lineage>
</organism>
<dbReference type="Gramene" id="Mp5g24380.1">
    <property type="protein sequence ID" value="Mp5g24380.1.cds1"/>
    <property type="gene ID" value="Mp5g24380"/>
</dbReference>
<keyword evidence="1" id="KW-1133">Transmembrane helix</keyword>
<protein>
    <submittedName>
        <fullName evidence="2">Uncharacterized protein</fullName>
    </submittedName>
</protein>
<keyword evidence="1" id="KW-0472">Membrane</keyword>
<accession>A0A2R6XKF5</accession>